<dbReference type="PANTHER" id="PTHR21314:SF1">
    <property type="entry name" value="QUEUOSINE SALVAGE PROTEIN"/>
    <property type="match status" value="1"/>
</dbReference>
<dbReference type="GO" id="GO:0006400">
    <property type="term" value="P:tRNA modification"/>
    <property type="evidence" value="ECO:0007669"/>
    <property type="project" value="TreeGrafter"/>
</dbReference>
<evidence type="ECO:0000313" key="3">
    <source>
        <dbReference type="Proteomes" id="UP000612746"/>
    </source>
</evidence>
<gene>
    <name evidence="2" type="ORF">INT44_002259</name>
</gene>
<evidence type="ECO:0000256" key="1">
    <source>
        <dbReference type="RuleBase" id="RU365002"/>
    </source>
</evidence>
<dbReference type="Proteomes" id="UP000612746">
    <property type="component" value="Unassembled WGS sequence"/>
</dbReference>
<dbReference type="AlphaFoldDB" id="A0A8H7UMR5"/>
<feature type="non-terminal residue" evidence="2">
    <location>
        <position position="433"/>
    </location>
</feature>
<comment type="caution">
    <text evidence="2">The sequence shown here is derived from an EMBL/GenBank/DDBJ whole genome shotgun (WGS) entry which is preliminary data.</text>
</comment>
<comment type="function">
    <text evidence="1">Catalyzes the hydrolysis of queuosine 5'-phosphate, releasing the nucleobase queuine (q). Is required for salvage of queuine from exogenous queuosine (Q) that is imported and then converted to queuosine 5'-phosphate intracellularly.</text>
</comment>
<dbReference type="OrthoDB" id="416777at2759"/>
<keyword evidence="3" id="KW-1185">Reference proteome</keyword>
<reference evidence="2" key="1">
    <citation type="submission" date="2020-12" db="EMBL/GenBank/DDBJ databases">
        <title>Metabolic potential, ecology and presence of endohyphal bacteria is reflected in genomic diversity of Mucoromycotina.</title>
        <authorList>
            <person name="Muszewska A."/>
            <person name="Okrasinska A."/>
            <person name="Steczkiewicz K."/>
            <person name="Drgas O."/>
            <person name="Orlowska M."/>
            <person name="Perlinska-Lenart U."/>
            <person name="Aleksandrzak-Piekarczyk T."/>
            <person name="Szatraj K."/>
            <person name="Zielenkiewicz U."/>
            <person name="Pilsyk S."/>
            <person name="Malc E."/>
            <person name="Mieczkowski P."/>
            <person name="Kruszewska J.S."/>
            <person name="Biernat P."/>
            <person name="Pawlowska J."/>
        </authorList>
    </citation>
    <scope>NUCLEOTIDE SEQUENCE</scope>
    <source>
        <strain evidence="2">WA0000051536</strain>
    </source>
</reference>
<proteinExistence type="inferred from homology"/>
<protein>
    <recommendedName>
        <fullName evidence="1">Queuosine 5'-phosphate N-glycosylase/hydrolase</fullName>
        <ecNumber evidence="1">3.2.2.-</ecNumber>
    </recommendedName>
    <alternativeName>
        <fullName evidence="1">Queuosine-nucleotide N-glycosylase/hydrolase</fullName>
    </alternativeName>
</protein>
<comment type="catalytic activity">
    <reaction evidence="1">
        <text>queuosine 5'-phosphate + H2O = queuine + D-ribose 5-phosphate</text>
        <dbReference type="Rhea" id="RHEA:75387"/>
        <dbReference type="ChEBI" id="CHEBI:15377"/>
        <dbReference type="ChEBI" id="CHEBI:17433"/>
        <dbReference type="ChEBI" id="CHEBI:78346"/>
        <dbReference type="ChEBI" id="CHEBI:194371"/>
    </reaction>
    <physiologicalReaction direction="left-to-right" evidence="1">
        <dbReference type="Rhea" id="RHEA:75388"/>
    </physiologicalReaction>
</comment>
<dbReference type="Pfam" id="PF10343">
    <property type="entry name" value="Q_salvage"/>
    <property type="match status" value="1"/>
</dbReference>
<name>A0A8H7UMR5_9FUNG</name>
<dbReference type="EMBL" id="JAEPRA010000005">
    <property type="protein sequence ID" value="KAG2185468.1"/>
    <property type="molecule type" value="Genomic_DNA"/>
</dbReference>
<evidence type="ECO:0000313" key="2">
    <source>
        <dbReference type="EMBL" id="KAG2185468.1"/>
    </source>
</evidence>
<dbReference type="InterPro" id="IPR019438">
    <property type="entry name" value="Q_salvage"/>
</dbReference>
<keyword evidence="1" id="KW-0378">Hydrolase</keyword>
<sequence>RKVVPGARSTLLTAVGVGDSALGIVGCIDSECQGFEKNTLQYTVTLFENSKRARTGFGTAESFFSLFYMSLPEPTFIGEKQSTDLLHKGDPLLAVRTSCREAIENSAIEISENGVDDFLKSLNKLQFEELSIDSTMRMPVRFDSLAQELNFIALIDLLNFGSGYRVPLHKYTGRGAFDTIRFGAMSFHIGGTPLTAATFKNITAFEISEIFQFPIDREYTPEGMPFVTMTEANELKRLAIGIAQVLNSTGEFLQSHGYQDLASFILDVTKPSGGNPPSAKNLVDHLIRALPGLHDFTVIQGKTVYLYKKAQILTYHVWMFFKDQDPDRFNFADIKELTIFSDNVIPTMLEHLKVIRLPDALQQKIEAGQELTTEEAYLARAAAVVACERIVQKAHSTIPHMTEGELDVYLWRLGKEGDYRKIVRLQLQDTVMF</sequence>
<dbReference type="GO" id="GO:0016787">
    <property type="term" value="F:hydrolase activity"/>
    <property type="evidence" value="ECO:0007669"/>
    <property type="project" value="UniProtKB-KW"/>
</dbReference>
<dbReference type="EC" id="3.2.2.-" evidence="1"/>
<organism evidence="2 3">
    <name type="scientific">Umbelopsis vinacea</name>
    <dbReference type="NCBI Taxonomy" id="44442"/>
    <lineage>
        <taxon>Eukaryota</taxon>
        <taxon>Fungi</taxon>
        <taxon>Fungi incertae sedis</taxon>
        <taxon>Mucoromycota</taxon>
        <taxon>Mucoromycotina</taxon>
        <taxon>Umbelopsidomycetes</taxon>
        <taxon>Umbelopsidales</taxon>
        <taxon>Umbelopsidaceae</taxon>
        <taxon>Umbelopsis</taxon>
    </lineage>
</organism>
<comment type="similarity">
    <text evidence="1">Belongs to the QNG1 protein family.</text>
</comment>
<accession>A0A8H7UMR5</accession>
<dbReference type="PANTHER" id="PTHR21314">
    <property type="entry name" value="QUEUOSINE 5'-PHOSPHATE N-GLYCOSYLASE_HYDROLASE-RELATED"/>
    <property type="match status" value="1"/>
</dbReference>